<sequence length="274" mass="29191">MSCPDCFRGGAATGTPSGTYSTLHGHKTYIATPKDTSSTSTSNSNSTIILYTDAFGHLLPNNLLLSDALSQATGFRVLCPDIIPGGGMSPAVLPLLDTFSSPSASYLSKGIAIARAMVYVIPFFARAGPDKPASTGRTVEYAKAVKKEVGEGKVGVVGYCWGGYQSLNVASLDEKIVEAIFIAHPAKFEATQVVKAVEKGVKVSFAHAGEDMSLPMAKVDETKRVMEGKEEFEVKVYEGCVHGFAVRATPGKEKEANAADEALQQAVEWFKKWL</sequence>
<dbReference type="Proteomes" id="UP001140510">
    <property type="component" value="Unassembled WGS sequence"/>
</dbReference>
<reference evidence="2" key="1">
    <citation type="submission" date="2022-10" db="EMBL/GenBank/DDBJ databases">
        <title>Tapping the CABI collections for fungal endophytes: first genome assemblies for Collariella, Neodidymelliopsis, Ascochyta clinopodiicola, Didymella pomorum, Didymosphaeria variabile, Neocosmospora piperis and Neocucurbitaria cava.</title>
        <authorList>
            <person name="Hill R."/>
        </authorList>
    </citation>
    <scope>NUCLEOTIDE SEQUENCE</scope>
    <source>
        <strain evidence="2">IMI 355091</strain>
    </source>
</reference>
<gene>
    <name evidence="2" type="ORF">N0V91_009725</name>
</gene>
<evidence type="ECO:0000259" key="1">
    <source>
        <dbReference type="Pfam" id="PF01738"/>
    </source>
</evidence>
<dbReference type="InterPro" id="IPR002925">
    <property type="entry name" value="Dienelactn_hydro"/>
</dbReference>
<organism evidence="2 3">
    <name type="scientific">Didymella pomorum</name>
    <dbReference type="NCBI Taxonomy" id="749634"/>
    <lineage>
        <taxon>Eukaryota</taxon>
        <taxon>Fungi</taxon>
        <taxon>Dikarya</taxon>
        <taxon>Ascomycota</taxon>
        <taxon>Pezizomycotina</taxon>
        <taxon>Dothideomycetes</taxon>
        <taxon>Pleosporomycetidae</taxon>
        <taxon>Pleosporales</taxon>
        <taxon>Pleosporineae</taxon>
        <taxon>Didymellaceae</taxon>
        <taxon>Didymella</taxon>
    </lineage>
</organism>
<evidence type="ECO:0000313" key="2">
    <source>
        <dbReference type="EMBL" id="KAJ4399029.1"/>
    </source>
</evidence>
<proteinExistence type="predicted"/>
<protein>
    <recommendedName>
        <fullName evidence="1">Dienelactone hydrolase domain-containing protein</fullName>
    </recommendedName>
</protein>
<dbReference type="PANTHER" id="PTHR17630:SF105">
    <property type="entry name" value="DIENELACTONE HYDROLASE FAMILY PROTEIN (AFU_ORTHOLOGUE AFUA_4G08790)"/>
    <property type="match status" value="1"/>
</dbReference>
<name>A0A9W8Z6L5_9PLEO</name>
<dbReference type="Gene3D" id="3.40.50.1820">
    <property type="entry name" value="alpha/beta hydrolase"/>
    <property type="match status" value="1"/>
</dbReference>
<dbReference type="OrthoDB" id="17560at2759"/>
<dbReference type="GO" id="GO:0016787">
    <property type="term" value="F:hydrolase activity"/>
    <property type="evidence" value="ECO:0007669"/>
    <property type="project" value="InterPro"/>
</dbReference>
<feature type="domain" description="Dienelactone hydrolase" evidence="1">
    <location>
        <begin position="44"/>
        <end position="272"/>
    </location>
</feature>
<keyword evidence="3" id="KW-1185">Reference proteome</keyword>
<dbReference type="InterPro" id="IPR029058">
    <property type="entry name" value="AB_hydrolase_fold"/>
</dbReference>
<comment type="caution">
    <text evidence="2">The sequence shown here is derived from an EMBL/GenBank/DDBJ whole genome shotgun (WGS) entry which is preliminary data.</text>
</comment>
<dbReference type="AlphaFoldDB" id="A0A9W8Z6L5"/>
<evidence type="ECO:0000313" key="3">
    <source>
        <dbReference type="Proteomes" id="UP001140510"/>
    </source>
</evidence>
<accession>A0A9W8Z6L5</accession>
<dbReference type="SUPFAM" id="SSF53474">
    <property type="entry name" value="alpha/beta-Hydrolases"/>
    <property type="match status" value="1"/>
</dbReference>
<dbReference type="Pfam" id="PF01738">
    <property type="entry name" value="DLH"/>
    <property type="match status" value="1"/>
</dbReference>
<dbReference type="EMBL" id="JAPEVA010000115">
    <property type="protein sequence ID" value="KAJ4399029.1"/>
    <property type="molecule type" value="Genomic_DNA"/>
</dbReference>
<dbReference type="PANTHER" id="PTHR17630">
    <property type="entry name" value="DIENELACTONE HYDROLASE"/>
    <property type="match status" value="1"/>
</dbReference>